<dbReference type="SMART" id="SM00858">
    <property type="entry name" value="SAF"/>
    <property type="match status" value="1"/>
</dbReference>
<feature type="domain" description="SAF" evidence="1">
    <location>
        <begin position="51"/>
        <end position="113"/>
    </location>
</feature>
<keyword evidence="3" id="KW-1185">Reference proteome</keyword>
<dbReference type="InterPro" id="IPR013974">
    <property type="entry name" value="SAF"/>
</dbReference>
<name>A0A2U2N2J3_9BIFI</name>
<sequence>MVTFSIFQAPARGSLKRRRALSYARRLAAALCAGLAVLFGLQAVLATIETSPVVVAVNPIRRGATIGAEDVQVVAMPAGALGPSMVEETADVVSGIAQIDIAAGDAITVHMARNAPLAPTGTTVIAVRLASSPDELLPGDEVSLVSAVGCDGADCMLAENALVMGVKGRGAGGDDGDDSGGSGSLASVYGDDAKTVSCAMKPEDAAKVMELQEAGAVIAVMR</sequence>
<dbReference type="Proteomes" id="UP000245876">
    <property type="component" value="Unassembled WGS sequence"/>
</dbReference>
<comment type="caution">
    <text evidence="2">The sequence shown here is derived from an EMBL/GenBank/DDBJ whole genome shotgun (WGS) entry which is preliminary data.</text>
</comment>
<dbReference type="AlphaFoldDB" id="A0A2U2N2J3"/>
<accession>A0A2U2N2J3</accession>
<keyword evidence="2" id="KW-0282">Flagellum</keyword>
<dbReference type="Gene3D" id="3.90.1210.10">
    <property type="entry name" value="Antifreeze-like/N-acetylneuraminic acid synthase C-terminal domain"/>
    <property type="match status" value="1"/>
</dbReference>
<dbReference type="Pfam" id="PF08666">
    <property type="entry name" value="SAF"/>
    <property type="match status" value="1"/>
</dbReference>
<keyword evidence="2" id="KW-0966">Cell projection</keyword>
<evidence type="ECO:0000313" key="2">
    <source>
        <dbReference type="EMBL" id="PWG63199.1"/>
    </source>
</evidence>
<dbReference type="EMBL" id="QFFM01000028">
    <property type="protein sequence ID" value="PWG63199.1"/>
    <property type="molecule type" value="Genomic_DNA"/>
</dbReference>
<reference evidence="2 3" key="1">
    <citation type="journal article" date="2018" name="Int. J. Syst. Evol. Microbiol.">
        <title>Bifidobacterium callitrichidarum sp. nov. from the faeces of the emperor tamarin (Saguinus imperator).</title>
        <authorList>
            <person name="Modesto M."/>
            <person name="Michelini S."/>
            <person name="Sansosti M.C."/>
            <person name="De Filippo C."/>
            <person name="Cavalieri D."/>
            <person name="Qvirist L."/>
            <person name="Andlid T."/>
            <person name="Spiezio C."/>
            <person name="Sandri C."/>
            <person name="Pascarelli S."/>
            <person name="Sgorbati B."/>
            <person name="Mattarelli P."/>
        </authorList>
    </citation>
    <scope>NUCLEOTIDE SEQUENCE [LARGE SCALE GENOMIC DNA]</scope>
    <source>
        <strain evidence="2 3">TRI 5</strain>
    </source>
</reference>
<dbReference type="CDD" id="cd11614">
    <property type="entry name" value="SAF_CpaB_FlgA_like"/>
    <property type="match status" value="1"/>
</dbReference>
<dbReference type="OrthoDB" id="3235133at2"/>
<keyword evidence="2" id="KW-0969">Cilium</keyword>
<gene>
    <name evidence="2" type="ORF">DF196_11045</name>
</gene>
<evidence type="ECO:0000313" key="3">
    <source>
        <dbReference type="Proteomes" id="UP000245876"/>
    </source>
</evidence>
<protein>
    <submittedName>
        <fullName evidence="2">Flagellar biosynthesis protein FlgA</fullName>
    </submittedName>
</protein>
<evidence type="ECO:0000259" key="1">
    <source>
        <dbReference type="SMART" id="SM00858"/>
    </source>
</evidence>
<proteinExistence type="predicted"/>
<dbReference type="RefSeq" id="WP_109057880.1">
    <property type="nucleotide sequence ID" value="NZ_QFFM01000028.1"/>
</dbReference>
<organism evidence="2 3">
    <name type="scientific">Bifidobacterium callitrichidarum</name>
    <dbReference type="NCBI Taxonomy" id="2052941"/>
    <lineage>
        <taxon>Bacteria</taxon>
        <taxon>Bacillati</taxon>
        <taxon>Actinomycetota</taxon>
        <taxon>Actinomycetes</taxon>
        <taxon>Bifidobacteriales</taxon>
        <taxon>Bifidobacteriaceae</taxon>
        <taxon>Bifidobacterium</taxon>
    </lineage>
</organism>